<sequence length="124" mass="13528">MRRGFTVAAVVTATLMATGMASGTAQAAQSSPPASWCGEGWSFSPAWGSSAGHPCWSPAQVQGWVLDREADSHCVIMRFHWYRDGRLVDSQDSPPACGPGTYKEFTLRSADQKATWVNWHVLRV</sequence>
<keyword evidence="3" id="KW-1185">Reference proteome</keyword>
<name>A0ABY4MHB5_9ACTN</name>
<dbReference type="Proteomes" id="UP000830115">
    <property type="component" value="Chromosome"/>
</dbReference>
<protein>
    <recommendedName>
        <fullName evidence="4">Peptidase inhibitor family I36</fullName>
    </recommendedName>
</protein>
<evidence type="ECO:0008006" key="4">
    <source>
        <dbReference type="Google" id="ProtNLM"/>
    </source>
</evidence>
<dbReference type="EMBL" id="CP086322">
    <property type="protein sequence ID" value="UQA97194.1"/>
    <property type="molecule type" value="Genomic_DNA"/>
</dbReference>
<proteinExistence type="predicted"/>
<evidence type="ECO:0000313" key="3">
    <source>
        <dbReference type="Proteomes" id="UP000830115"/>
    </source>
</evidence>
<dbReference type="RefSeq" id="WP_248868117.1">
    <property type="nucleotide sequence ID" value="NZ_CP086322.1"/>
</dbReference>
<keyword evidence="1" id="KW-0732">Signal</keyword>
<evidence type="ECO:0000256" key="1">
    <source>
        <dbReference type="SAM" id="SignalP"/>
    </source>
</evidence>
<gene>
    <name evidence="2" type="ORF">K9S39_39780</name>
</gene>
<feature type="chain" id="PRO_5046604013" description="Peptidase inhibitor family I36" evidence="1">
    <location>
        <begin position="28"/>
        <end position="124"/>
    </location>
</feature>
<reference evidence="2" key="1">
    <citation type="submission" date="2021-10" db="EMBL/GenBank/DDBJ databases">
        <title>Streptomyces nigrumlapis sp.nov.,an antimicrobial producing actinobacterium isolated from Black Gobi rocks.</title>
        <authorList>
            <person name="Wen Y."/>
            <person name="Zhang W."/>
            <person name="Liu X.G."/>
        </authorList>
    </citation>
    <scope>NUCLEOTIDE SEQUENCE</scope>
    <source>
        <strain evidence="2">ST13-2-2</strain>
    </source>
</reference>
<evidence type="ECO:0000313" key="2">
    <source>
        <dbReference type="EMBL" id="UQA97194.1"/>
    </source>
</evidence>
<feature type="signal peptide" evidence="1">
    <location>
        <begin position="1"/>
        <end position="27"/>
    </location>
</feature>
<accession>A0ABY4MHB5</accession>
<organism evidence="2 3">
    <name type="scientific">Streptomyces halobius</name>
    <dbReference type="NCBI Taxonomy" id="2879846"/>
    <lineage>
        <taxon>Bacteria</taxon>
        <taxon>Bacillati</taxon>
        <taxon>Actinomycetota</taxon>
        <taxon>Actinomycetes</taxon>
        <taxon>Kitasatosporales</taxon>
        <taxon>Streptomycetaceae</taxon>
        <taxon>Streptomyces</taxon>
    </lineage>
</organism>